<gene>
    <name evidence="4" type="ORF">GH723_12990</name>
</gene>
<dbReference type="SFLD" id="SFLDS00003">
    <property type="entry name" value="Haloacid_Dehalogenase"/>
    <property type="match status" value="1"/>
</dbReference>
<dbReference type="KEGG" id="atq:GH723_12990"/>
<dbReference type="InterPro" id="IPR006439">
    <property type="entry name" value="HAD-SF_hydro_IA"/>
</dbReference>
<sequence length="235" mass="25815">MADRSDMAVLLFDFFGTLVTYEDDRTVLRYDRTHELLLSWGCTLTHDEFVTVWDEASTEVETASGDDHIETTMTDAALAFAACVGLDLDEARCDGLVEVFLDEWAMPVRAVAGAAEMLARLGGRHRLGVVSNTHDLHMVGRLLDRLGMASSFEHVLLSVQHGWRKPHPSIYAAALDHFGVDPAEAVFVGDSYEADHLGPTDAGIRAFLIDPAGRHPVPSQRRLDSVLDLEARLGS</sequence>
<name>A0A5Q2RGK0_9ACTN</name>
<keyword evidence="5" id="KW-1185">Reference proteome</keyword>
<proteinExistence type="predicted"/>
<protein>
    <submittedName>
        <fullName evidence="4">HAD-IA family hydrolase</fullName>
    </submittedName>
</protein>
<dbReference type="SFLD" id="SFLDG01129">
    <property type="entry name" value="C1.5:_HAD__Beta-PGM__Phosphata"/>
    <property type="match status" value="1"/>
</dbReference>
<dbReference type="Proteomes" id="UP000334019">
    <property type="component" value="Chromosome"/>
</dbReference>
<evidence type="ECO:0000256" key="2">
    <source>
        <dbReference type="ARBA" id="ARBA00022801"/>
    </source>
</evidence>
<dbReference type="PRINTS" id="PR00413">
    <property type="entry name" value="HADHALOGNASE"/>
</dbReference>
<evidence type="ECO:0000256" key="1">
    <source>
        <dbReference type="ARBA" id="ARBA00001946"/>
    </source>
</evidence>
<comment type="cofactor">
    <cofactor evidence="1">
        <name>Mg(2+)</name>
        <dbReference type="ChEBI" id="CHEBI:18420"/>
    </cofactor>
</comment>
<dbReference type="SUPFAM" id="SSF56784">
    <property type="entry name" value="HAD-like"/>
    <property type="match status" value="1"/>
</dbReference>
<dbReference type="InterPro" id="IPR023214">
    <property type="entry name" value="HAD_sf"/>
</dbReference>
<dbReference type="PANTHER" id="PTHR46470:SF4">
    <property type="entry name" value="5-AMINO-6-(5-PHOSPHO-D-RIBITYLAMINO)URACIL PHOSPHATASE YIGB"/>
    <property type="match status" value="1"/>
</dbReference>
<organism evidence="4 5">
    <name type="scientific">Actinomarinicola tropica</name>
    <dbReference type="NCBI Taxonomy" id="2789776"/>
    <lineage>
        <taxon>Bacteria</taxon>
        <taxon>Bacillati</taxon>
        <taxon>Actinomycetota</taxon>
        <taxon>Acidimicrobiia</taxon>
        <taxon>Acidimicrobiales</taxon>
        <taxon>Iamiaceae</taxon>
        <taxon>Actinomarinicola</taxon>
    </lineage>
</organism>
<dbReference type="EMBL" id="CP045851">
    <property type="protein sequence ID" value="QGG95938.1"/>
    <property type="molecule type" value="Genomic_DNA"/>
</dbReference>
<dbReference type="Gene3D" id="3.40.50.1000">
    <property type="entry name" value="HAD superfamily/HAD-like"/>
    <property type="match status" value="1"/>
</dbReference>
<dbReference type="PANTHER" id="PTHR46470">
    <property type="entry name" value="N-ACYLNEURAMINATE-9-PHOSPHATASE"/>
    <property type="match status" value="1"/>
</dbReference>
<accession>A0A5Q2RGK0</accession>
<evidence type="ECO:0000313" key="5">
    <source>
        <dbReference type="Proteomes" id="UP000334019"/>
    </source>
</evidence>
<dbReference type="Pfam" id="PF00702">
    <property type="entry name" value="Hydrolase"/>
    <property type="match status" value="1"/>
</dbReference>
<dbReference type="GO" id="GO:0044281">
    <property type="term" value="P:small molecule metabolic process"/>
    <property type="evidence" value="ECO:0007669"/>
    <property type="project" value="UniProtKB-ARBA"/>
</dbReference>
<evidence type="ECO:0000313" key="4">
    <source>
        <dbReference type="EMBL" id="QGG95938.1"/>
    </source>
</evidence>
<reference evidence="4 5" key="1">
    <citation type="submission" date="2019-11" db="EMBL/GenBank/DDBJ databases">
        <authorList>
            <person name="He Y."/>
        </authorList>
    </citation>
    <scope>NUCLEOTIDE SEQUENCE [LARGE SCALE GENOMIC DNA]</scope>
    <source>
        <strain evidence="4 5">SCSIO 58843</strain>
    </source>
</reference>
<keyword evidence="2 4" id="KW-0378">Hydrolase</keyword>
<dbReference type="RefSeq" id="WP_153760044.1">
    <property type="nucleotide sequence ID" value="NZ_CP045851.1"/>
</dbReference>
<keyword evidence="3" id="KW-0460">Magnesium</keyword>
<dbReference type="Gene3D" id="1.20.120.1600">
    <property type="match status" value="1"/>
</dbReference>
<dbReference type="NCBIfam" id="TIGR01549">
    <property type="entry name" value="HAD-SF-IA-v1"/>
    <property type="match status" value="1"/>
</dbReference>
<dbReference type="AlphaFoldDB" id="A0A5Q2RGK0"/>
<evidence type="ECO:0000256" key="3">
    <source>
        <dbReference type="ARBA" id="ARBA00022842"/>
    </source>
</evidence>
<dbReference type="InterPro" id="IPR051400">
    <property type="entry name" value="HAD-like_hydrolase"/>
</dbReference>
<dbReference type="InterPro" id="IPR036412">
    <property type="entry name" value="HAD-like_sf"/>
</dbReference>
<dbReference type="GO" id="GO:0016787">
    <property type="term" value="F:hydrolase activity"/>
    <property type="evidence" value="ECO:0007669"/>
    <property type="project" value="UniProtKB-KW"/>
</dbReference>